<sequence>MVAPRAAARSGVREMAGWARVLVAAILVTSLGAGVWGGLLAIAQPSLETLDQKDSIELWTDRREAELSIVWTLSADGQVSLRVTHVGDGQDRAPAIAYVVFSCGARLENVVPSLDFQQDSPPAYELITAGDPSGCQALDEPIGFHELEYQLLTAHLRPGESLLLTGKPIEAWSSETLNARLARSPQMASISVGADEGDGTPFSYYNYPLLKTVEATIPARSSFAVALQATATEERQAVYGPEGTGVEQQTSNSVIDWGNGRFVDSIQWSAQNVQVLYSGIARWSEPGGLNRSQLLLLIAGALLGVAASIGVEILLRLAERRERLVTEAEPGADRALKPPIRSAGRYRSRPHHRRGRLLAQRTRRLP</sequence>
<keyword evidence="2" id="KW-0812">Transmembrane</keyword>
<keyword evidence="2" id="KW-1133">Transmembrane helix</keyword>
<feature type="compositionally biased region" description="Basic and acidic residues" evidence="1">
    <location>
        <begin position="327"/>
        <end position="336"/>
    </location>
</feature>
<feature type="transmembrane region" description="Helical" evidence="2">
    <location>
        <begin position="294"/>
        <end position="315"/>
    </location>
</feature>
<organism evidence="3 4">
    <name type="scientific">Microbacterium lacus</name>
    <dbReference type="NCBI Taxonomy" id="415217"/>
    <lineage>
        <taxon>Bacteria</taxon>
        <taxon>Bacillati</taxon>
        <taxon>Actinomycetota</taxon>
        <taxon>Actinomycetes</taxon>
        <taxon>Micrococcales</taxon>
        <taxon>Microbacteriaceae</taxon>
        <taxon>Microbacterium</taxon>
    </lineage>
</organism>
<feature type="region of interest" description="Disordered" evidence="1">
    <location>
        <begin position="327"/>
        <end position="366"/>
    </location>
</feature>
<evidence type="ECO:0000256" key="1">
    <source>
        <dbReference type="SAM" id="MobiDB-lite"/>
    </source>
</evidence>
<evidence type="ECO:0000313" key="3">
    <source>
        <dbReference type="EMBL" id="GAA1679518.1"/>
    </source>
</evidence>
<comment type="caution">
    <text evidence="3">The sequence shown here is derived from an EMBL/GenBank/DDBJ whole genome shotgun (WGS) entry which is preliminary data.</text>
</comment>
<gene>
    <name evidence="3" type="ORF">GCM10009807_24220</name>
</gene>
<name>A0ABN2GZR2_9MICO</name>
<dbReference type="EMBL" id="BAAAPK010000001">
    <property type="protein sequence ID" value="GAA1679518.1"/>
    <property type="molecule type" value="Genomic_DNA"/>
</dbReference>
<evidence type="ECO:0000313" key="4">
    <source>
        <dbReference type="Proteomes" id="UP001500596"/>
    </source>
</evidence>
<protein>
    <recommendedName>
        <fullName evidence="5">DUF3068 domain-containing protein</fullName>
    </recommendedName>
</protein>
<dbReference type="Proteomes" id="UP001500596">
    <property type="component" value="Unassembled WGS sequence"/>
</dbReference>
<evidence type="ECO:0008006" key="5">
    <source>
        <dbReference type="Google" id="ProtNLM"/>
    </source>
</evidence>
<reference evidence="3 4" key="1">
    <citation type="journal article" date="2019" name="Int. J. Syst. Evol. Microbiol.">
        <title>The Global Catalogue of Microorganisms (GCM) 10K type strain sequencing project: providing services to taxonomists for standard genome sequencing and annotation.</title>
        <authorList>
            <consortium name="The Broad Institute Genomics Platform"/>
            <consortium name="The Broad Institute Genome Sequencing Center for Infectious Disease"/>
            <person name="Wu L."/>
            <person name="Ma J."/>
        </authorList>
    </citation>
    <scope>NUCLEOTIDE SEQUENCE [LARGE SCALE GENOMIC DNA]</scope>
    <source>
        <strain evidence="3 4">JCM 15575</strain>
    </source>
</reference>
<proteinExistence type="predicted"/>
<keyword evidence="4" id="KW-1185">Reference proteome</keyword>
<feature type="compositionally biased region" description="Basic residues" evidence="1">
    <location>
        <begin position="344"/>
        <end position="366"/>
    </location>
</feature>
<keyword evidence="2" id="KW-0472">Membrane</keyword>
<feature type="transmembrane region" description="Helical" evidence="2">
    <location>
        <begin position="21"/>
        <end position="43"/>
    </location>
</feature>
<evidence type="ECO:0000256" key="2">
    <source>
        <dbReference type="SAM" id="Phobius"/>
    </source>
</evidence>
<accession>A0ABN2GZR2</accession>